<feature type="compositionally biased region" description="Basic and acidic residues" evidence="3">
    <location>
        <begin position="73"/>
        <end position="100"/>
    </location>
</feature>
<evidence type="ECO:0000313" key="6">
    <source>
        <dbReference type="Proteomes" id="UP000319257"/>
    </source>
</evidence>
<feature type="compositionally biased region" description="Low complexity" evidence="3">
    <location>
        <begin position="181"/>
        <end position="191"/>
    </location>
</feature>
<evidence type="ECO:0000259" key="4">
    <source>
        <dbReference type="Pfam" id="PF18115"/>
    </source>
</evidence>
<dbReference type="STRING" id="1093900.A0A507B708"/>
<dbReference type="Gene3D" id="2.30.30.140">
    <property type="match status" value="1"/>
</dbReference>
<feature type="compositionally biased region" description="Basic and acidic residues" evidence="3">
    <location>
        <begin position="278"/>
        <end position="289"/>
    </location>
</feature>
<keyword evidence="6" id="KW-1185">Reference proteome</keyword>
<protein>
    <recommendedName>
        <fullName evidence="4">DNA repair protein Crb2 Tudor domain-containing protein</fullName>
    </recommendedName>
</protein>
<dbReference type="CDD" id="cd20446">
    <property type="entry name" value="Tudor_SpSPF30-like"/>
    <property type="match status" value="1"/>
</dbReference>
<feature type="region of interest" description="Disordered" evidence="3">
    <location>
        <begin position="228"/>
        <end position="247"/>
    </location>
</feature>
<gene>
    <name evidence="5" type="ORF">E0L32_004453</name>
</gene>
<dbReference type="RefSeq" id="XP_030997184.1">
    <property type="nucleotide sequence ID" value="XM_031138865.1"/>
</dbReference>
<evidence type="ECO:0000256" key="1">
    <source>
        <dbReference type="ARBA" id="ARBA00004123"/>
    </source>
</evidence>
<dbReference type="OrthoDB" id="79171at2759"/>
<dbReference type="Pfam" id="PF18115">
    <property type="entry name" value="Tudor_3"/>
    <property type="match status" value="1"/>
</dbReference>
<dbReference type="PANTHER" id="PTHR46297">
    <property type="entry name" value="ZINC FINGER CCCH-TYPE WITH G PATCH DOMAIN-CONTAINING PROTEIN"/>
    <property type="match status" value="1"/>
</dbReference>
<dbReference type="Proteomes" id="UP000319257">
    <property type="component" value="Unassembled WGS sequence"/>
</dbReference>
<comment type="subcellular location">
    <subcellularLocation>
        <location evidence="1">Nucleus</location>
    </subcellularLocation>
</comment>
<sequence>MSTAQLEEEKSLFQEQLDIVISSLRDDPGNAELVALKDELETGIQMLDESIAELQPRAAAPAPPRQASPPPPPKEKWSRENHPAFRKDAPASASEEKEQESAAAAAPASYHVNDTVLAKWLSGDRGFYPARITSVTGSSAAPMYTVKFKSYDTVETLRARDIRPVVQKRKADGTPVGAGSGSAISSAPQSGTASPAPLAPTSGDSGSGGGSTNNGVVLSAAASLYPEAQQQLAAQQAEKEAPPPKKFKKIKANKELEAGKNKWQDFNNKSKFGKAHKKDSMFRTPEGVRGRVGFTGSGQAMRKDPTRSRHIYQTNDDQD</sequence>
<dbReference type="AlphaFoldDB" id="A0A507B708"/>
<feature type="region of interest" description="Disordered" evidence="3">
    <location>
        <begin position="47"/>
        <end position="108"/>
    </location>
</feature>
<feature type="region of interest" description="Disordered" evidence="3">
    <location>
        <begin position="165"/>
        <end position="214"/>
    </location>
</feature>
<dbReference type="GeneID" id="41971900"/>
<feature type="compositionally biased region" description="Pro residues" evidence="3">
    <location>
        <begin position="61"/>
        <end position="72"/>
    </location>
</feature>
<keyword evidence="2" id="KW-0539">Nucleus</keyword>
<dbReference type="GO" id="GO:0005634">
    <property type="term" value="C:nucleus"/>
    <property type="evidence" value="ECO:0007669"/>
    <property type="project" value="UniProtKB-SubCell"/>
</dbReference>
<evidence type="ECO:0000313" key="5">
    <source>
        <dbReference type="EMBL" id="TPX15473.1"/>
    </source>
</evidence>
<reference evidence="5 6" key="1">
    <citation type="submission" date="2019-06" db="EMBL/GenBank/DDBJ databases">
        <title>Draft genome sequence of the filamentous fungus Phialemoniopsis curvata isolated from diesel fuel.</title>
        <authorList>
            <person name="Varaljay V.A."/>
            <person name="Lyon W.J."/>
            <person name="Crouch A.L."/>
            <person name="Drake C.E."/>
            <person name="Hollomon J.M."/>
            <person name="Nadeau L.J."/>
            <person name="Nunn H.S."/>
            <person name="Stevenson B.S."/>
            <person name="Bojanowski C.L."/>
            <person name="Crookes-Goodson W.J."/>
        </authorList>
    </citation>
    <scope>NUCLEOTIDE SEQUENCE [LARGE SCALE GENOMIC DNA]</scope>
    <source>
        <strain evidence="5 6">D216</strain>
    </source>
</reference>
<feature type="region of interest" description="Disordered" evidence="3">
    <location>
        <begin position="265"/>
        <end position="319"/>
    </location>
</feature>
<dbReference type="PANTHER" id="PTHR46297:SF2">
    <property type="entry name" value="TUDOR DOMAIN-CONTAINING PROTEIN"/>
    <property type="match status" value="1"/>
</dbReference>
<dbReference type="EMBL" id="SKBQ01000021">
    <property type="protein sequence ID" value="TPX15473.1"/>
    <property type="molecule type" value="Genomic_DNA"/>
</dbReference>
<dbReference type="InterPro" id="IPR041297">
    <property type="entry name" value="Crb2_Tudor"/>
</dbReference>
<evidence type="ECO:0000256" key="2">
    <source>
        <dbReference type="ARBA" id="ARBA00023242"/>
    </source>
</evidence>
<evidence type="ECO:0000256" key="3">
    <source>
        <dbReference type="SAM" id="MobiDB-lite"/>
    </source>
</evidence>
<name>A0A507B708_9PEZI</name>
<dbReference type="SUPFAM" id="SSF63748">
    <property type="entry name" value="Tudor/PWWP/MBT"/>
    <property type="match status" value="1"/>
</dbReference>
<organism evidence="5 6">
    <name type="scientific">Thyridium curvatum</name>
    <dbReference type="NCBI Taxonomy" id="1093900"/>
    <lineage>
        <taxon>Eukaryota</taxon>
        <taxon>Fungi</taxon>
        <taxon>Dikarya</taxon>
        <taxon>Ascomycota</taxon>
        <taxon>Pezizomycotina</taxon>
        <taxon>Sordariomycetes</taxon>
        <taxon>Sordariomycetidae</taxon>
        <taxon>Thyridiales</taxon>
        <taxon>Thyridiaceae</taxon>
        <taxon>Thyridium</taxon>
    </lineage>
</organism>
<accession>A0A507B708</accession>
<comment type="caution">
    <text evidence="5">The sequence shown here is derived from an EMBL/GenBank/DDBJ whole genome shotgun (WGS) entry which is preliminary data.</text>
</comment>
<proteinExistence type="predicted"/>
<dbReference type="InParanoid" id="A0A507B708"/>
<feature type="domain" description="DNA repair protein Crb2 Tudor" evidence="4">
    <location>
        <begin position="114"/>
        <end position="163"/>
    </location>
</feature>